<evidence type="ECO:0000256" key="2">
    <source>
        <dbReference type="ARBA" id="ARBA00022989"/>
    </source>
</evidence>
<feature type="transmembrane region" description="Helical" evidence="4">
    <location>
        <begin position="333"/>
        <end position="356"/>
    </location>
</feature>
<feature type="transmembrane region" description="Helical" evidence="4">
    <location>
        <begin position="108"/>
        <end position="130"/>
    </location>
</feature>
<feature type="transmembrane region" description="Helical" evidence="4">
    <location>
        <begin position="368"/>
        <end position="389"/>
    </location>
</feature>
<dbReference type="SUPFAM" id="SSF103473">
    <property type="entry name" value="MFS general substrate transporter"/>
    <property type="match status" value="1"/>
</dbReference>
<evidence type="ECO:0000259" key="5">
    <source>
        <dbReference type="PROSITE" id="PS50850"/>
    </source>
</evidence>
<feature type="transmembrane region" description="Helical" evidence="4">
    <location>
        <begin position="142"/>
        <end position="161"/>
    </location>
</feature>
<name>A0A238JEM7_9RHOB</name>
<protein>
    <submittedName>
        <fullName evidence="6">Major Facilitator Superfamily protein</fullName>
    </submittedName>
</protein>
<evidence type="ECO:0000256" key="1">
    <source>
        <dbReference type="ARBA" id="ARBA00022692"/>
    </source>
</evidence>
<proteinExistence type="predicted"/>
<feature type="transmembrane region" description="Helical" evidence="4">
    <location>
        <begin position="401"/>
        <end position="423"/>
    </location>
</feature>
<dbReference type="RefSeq" id="WP_099246503.1">
    <property type="nucleotide sequence ID" value="NZ_FXXP01000002.1"/>
</dbReference>
<sequence length="430" mass="44850">MTDATQIPDDRQAKRNVTVLVMASAVLGSQMPMIFTVGGLAGQQLAPNPCFATLPISFIVLGSMLAATPVSSFMQSHGRRAGFLLGAFMGALGAAVAALGLYQANFVIFLLGSLVTGVYMSAQGFYRFAAADTASDDFRPKAISYVMAGGLLAAVIGPQLGNFSSLAFGPIPFFGTYIAVALLNAFGAILFLFLDIPKPEKPALDAPQGRTRLEMLRTPRIAVAIIAAMVSYALMNLVMTSTPLAVVGCGLTGETELPDYLVNMVPEGTLREQFTFIAGYVVTAHVLAMFAPSFFTGHLIARFGAEKIIATGLVILAGAGFVALQGVALENFFIALILLGLGWNFGFIGATAMLASSHSAEERGRLQGMNDLIVFGGVTVASLASGGLMNCSGGSAQAGWAAVNIAMVPFLMLAGAALIWLVLRPKDQLA</sequence>
<dbReference type="PANTHER" id="PTHR23534:SF1">
    <property type="entry name" value="MAJOR FACILITATOR SUPERFAMILY PROTEIN"/>
    <property type="match status" value="1"/>
</dbReference>
<accession>A0A238JEM7</accession>
<feature type="transmembrane region" description="Helical" evidence="4">
    <location>
        <begin position="17"/>
        <end position="40"/>
    </location>
</feature>
<dbReference type="AlphaFoldDB" id="A0A238JEM7"/>
<feature type="transmembrane region" description="Helical" evidence="4">
    <location>
        <begin position="215"/>
        <end position="235"/>
    </location>
</feature>
<gene>
    <name evidence="6" type="ORF">TRP8649_02980</name>
</gene>
<dbReference type="Proteomes" id="UP000225972">
    <property type="component" value="Unassembled WGS sequence"/>
</dbReference>
<dbReference type="InterPro" id="IPR036259">
    <property type="entry name" value="MFS_trans_sf"/>
</dbReference>
<feature type="transmembrane region" description="Helical" evidence="4">
    <location>
        <begin position="308"/>
        <end position="327"/>
    </location>
</feature>
<reference evidence="7" key="1">
    <citation type="submission" date="2017-05" db="EMBL/GenBank/DDBJ databases">
        <authorList>
            <person name="Rodrigo-Torres L."/>
            <person name="Arahal R. D."/>
            <person name="Lucena T."/>
        </authorList>
    </citation>
    <scope>NUCLEOTIDE SEQUENCE [LARGE SCALE GENOMIC DNA]</scope>
    <source>
        <strain evidence="7">CECT 8649</strain>
    </source>
</reference>
<feature type="transmembrane region" description="Helical" evidence="4">
    <location>
        <begin position="173"/>
        <end position="194"/>
    </location>
</feature>
<dbReference type="InterPro" id="IPR020846">
    <property type="entry name" value="MFS_dom"/>
</dbReference>
<dbReference type="OrthoDB" id="8558006at2"/>
<dbReference type="PROSITE" id="PS50850">
    <property type="entry name" value="MFS"/>
    <property type="match status" value="1"/>
</dbReference>
<dbReference type="EMBL" id="FXXP01000002">
    <property type="protein sequence ID" value="SMX28853.1"/>
    <property type="molecule type" value="Genomic_DNA"/>
</dbReference>
<feature type="transmembrane region" description="Helical" evidence="4">
    <location>
        <begin position="52"/>
        <end position="70"/>
    </location>
</feature>
<feature type="transmembrane region" description="Helical" evidence="4">
    <location>
        <begin position="82"/>
        <end position="102"/>
    </location>
</feature>
<keyword evidence="3 4" id="KW-0472">Membrane</keyword>
<dbReference type="GO" id="GO:0022857">
    <property type="term" value="F:transmembrane transporter activity"/>
    <property type="evidence" value="ECO:0007669"/>
    <property type="project" value="InterPro"/>
</dbReference>
<dbReference type="PANTHER" id="PTHR23534">
    <property type="entry name" value="MFS PERMEASE"/>
    <property type="match status" value="1"/>
</dbReference>
<evidence type="ECO:0000256" key="3">
    <source>
        <dbReference type="ARBA" id="ARBA00023136"/>
    </source>
</evidence>
<dbReference type="Gene3D" id="1.20.1250.20">
    <property type="entry name" value="MFS general substrate transporter like domains"/>
    <property type="match status" value="1"/>
</dbReference>
<feature type="domain" description="Major facilitator superfamily (MFS) profile" evidence="5">
    <location>
        <begin position="229"/>
        <end position="430"/>
    </location>
</feature>
<dbReference type="InterPro" id="IPR011701">
    <property type="entry name" value="MFS"/>
</dbReference>
<keyword evidence="1 4" id="KW-0812">Transmembrane</keyword>
<keyword evidence="7" id="KW-1185">Reference proteome</keyword>
<evidence type="ECO:0000256" key="4">
    <source>
        <dbReference type="SAM" id="Phobius"/>
    </source>
</evidence>
<evidence type="ECO:0000313" key="6">
    <source>
        <dbReference type="EMBL" id="SMX28853.1"/>
    </source>
</evidence>
<feature type="transmembrane region" description="Helical" evidence="4">
    <location>
        <begin position="274"/>
        <end position="296"/>
    </location>
</feature>
<evidence type="ECO:0000313" key="7">
    <source>
        <dbReference type="Proteomes" id="UP000225972"/>
    </source>
</evidence>
<organism evidence="6 7">
    <name type="scientific">Pelagimonas phthalicica</name>
    <dbReference type="NCBI Taxonomy" id="1037362"/>
    <lineage>
        <taxon>Bacteria</taxon>
        <taxon>Pseudomonadati</taxon>
        <taxon>Pseudomonadota</taxon>
        <taxon>Alphaproteobacteria</taxon>
        <taxon>Rhodobacterales</taxon>
        <taxon>Roseobacteraceae</taxon>
        <taxon>Pelagimonas</taxon>
    </lineage>
</organism>
<keyword evidence="2 4" id="KW-1133">Transmembrane helix</keyword>
<dbReference type="Pfam" id="PF07690">
    <property type="entry name" value="MFS_1"/>
    <property type="match status" value="2"/>
</dbReference>